<organism evidence="1">
    <name type="scientific">marine metagenome</name>
    <dbReference type="NCBI Taxonomy" id="408172"/>
    <lineage>
        <taxon>unclassified sequences</taxon>
        <taxon>metagenomes</taxon>
        <taxon>ecological metagenomes</taxon>
    </lineage>
</organism>
<name>A0A382AF32_9ZZZZ</name>
<evidence type="ECO:0000313" key="1">
    <source>
        <dbReference type="EMBL" id="SVA99593.1"/>
    </source>
</evidence>
<dbReference type="EMBL" id="UINC01024937">
    <property type="protein sequence ID" value="SVA99593.1"/>
    <property type="molecule type" value="Genomic_DNA"/>
</dbReference>
<protein>
    <submittedName>
        <fullName evidence="1">Uncharacterized protein</fullName>
    </submittedName>
</protein>
<gene>
    <name evidence="1" type="ORF">METZ01_LOCUS152447</name>
</gene>
<sequence length="71" mass="8196">VIEMDMQWAFTRYSASPQSISYSAHCPPTVLVTNQNYSPKQWLITPLFHHLLFFLHRFFQPPNLGCSLGAN</sequence>
<accession>A0A382AF32</accession>
<reference evidence="1" key="1">
    <citation type="submission" date="2018-05" db="EMBL/GenBank/DDBJ databases">
        <authorList>
            <person name="Lanie J.A."/>
            <person name="Ng W.-L."/>
            <person name="Kazmierczak K.M."/>
            <person name="Andrzejewski T.M."/>
            <person name="Davidsen T.M."/>
            <person name="Wayne K.J."/>
            <person name="Tettelin H."/>
            <person name="Glass J.I."/>
            <person name="Rusch D."/>
            <person name="Podicherti R."/>
            <person name="Tsui H.-C.T."/>
            <person name="Winkler M.E."/>
        </authorList>
    </citation>
    <scope>NUCLEOTIDE SEQUENCE</scope>
</reference>
<dbReference type="AlphaFoldDB" id="A0A382AF32"/>
<proteinExistence type="predicted"/>
<feature type="non-terminal residue" evidence="1">
    <location>
        <position position="1"/>
    </location>
</feature>